<sequence>MTRVPVPHRIGEPQVEADFTPGTLDEQLADQLSTFLEEAEPVLFSPGTVPDPFSDSSDMHVRVGIMTDGTWVWQLAWADYVKYHRVAPPREFLDHIRSLSFTAPELTIERTLEIAEAEGIPLPE</sequence>
<accession>A0A6B3QQD5</accession>
<evidence type="ECO:0000313" key="1">
    <source>
        <dbReference type="EMBL" id="NEV88541.1"/>
    </source>
</evidence>
<dbReference type="EMBL" id="JAAIFS010000003">
    <property type="protein sequence ID" value="NEV88541.1"/>
    <property type="molecule type" value="Genomic_DNA"/>
</dbReference>
<protein>
    <submittedName>
        <fullName evidence="1">Uncharacterized protein</fullName>
    </submittedName>
</protein>
<dbReference type="RefSeq" id="WP_164458999.1">
    <property type="nucleotide sequence ID" value="NZ_JAAIFS010000003.1"/>
</dbReference>
<dbReference type="AlphaFoldDB" id="A0A6B3QQD5"/>
<reference evidence="1" key="1">
    <citation type="journal article" date="2020" name="Microorganisms">
        <title>Isolation, Genomic and Metabolomic Characterization of Streptomyces tendae VITAKN with Quorum Sensing Inhibitory Activity from Southern India.</title>
        <authorList>
            <person name="Ishaque N.M."/>
            <person name="Burgsdorf I."/>
            <person name="Limlingan Malit J.J."/>
            <person name="Saha S."/>
            <person name="Teta R."/>
            <person name="Ewe D."/>
            <person name="Kannabiran K."/>
            <person name="Hrouzek P."/>
            <person name="Steindler L."/>
            <person name="Costantino V."/>
            <person name="Saurav K."/>
        </authorList>
    </citation>
    <scope>NUCLEOTIDE SEQUENCE</scope>
    <source>
        <strain evidence="1">VITAKN</strain>
    </source>
</reference>
<comment type="caution">
    <text evidence="1">The sequence shown here is derived from an EMBL/GenBank/DDBJ whole genome shotgun (WGS) entry which is preliminary data.</text>
</comment>
<proteinExistence type="predicted"/>
<gene>
    <name evidence="1" type="ORF">GUR47_17950</name>
</gene>
<name>A0A6B3QQD5_STRTE</name>
<organism evidence="1">
    <name type="scientific">Streptomyces tendae</name>
    <dbReference type="NCBI Taxonomy" id="1932"/>
    <lineage>
        <taxon>Bacteria</taxon>
        <taxon>Bacillati</taxon>
        <taxon>Actinomycetota</taxon>
        <taxon>Actinomycetes</taxon>
        <taxon>Kitasatosporales</taxon>
        <taxon>Streptomycetaceae</taxon>
        <taxon>Streptomyces</taxon>
    </lineage>
</organism>